<reference evidence="2 3" key="1">
    <citation type="submission" date="2020-08" db="EMBL/GenBank/DDBJ databases">
        <title>Genomic Encyclopedia of Type Strains, Phase IV (KMG-IV): sequencing the most valuable type-strain genomes for metagenomic binning, comparative biology and taxonomic classification.</title>
        <authorList>
            <person name="Goeker M."/>
        </authorList>
    </citation>
    <scope>NUCLEOTIDE SEQUENCE [LARGE SCALE GENOMIC DNA]</scope>
    <source>
        <strain evidence="2 3">DSM 17498</strain>
    </source>
</reference>
<evidence type="ECO:0000313" key="3">
    <source>
        <dbReference type="Proteomes" id="UP000521227"/>
    </source>
</evidence>
<proteinExistence type="predicted"/>
<name>A0A840N8Z8_9BRAD</name>
<evidence type="ECO:0000256" key="1">
    <source>
        <dbReference type="SAM" id="MobiDB-lite"/>
    </source>
</evidence>
<dbReference type="RefSeq" id="WP_184090774.1">
    <property type="nucleotide sequence ID" value="NZ_JACHIJ010000015.1"/>
</dbReference>
<accession>A0A840N8Z8</accession>
<gene>
    <name evidence="2" type="ORF">HNQ36_005303</name>
</gene>
<dbReference type="Proteomes" id="UP000521227">
    <property type="component" value="Unassembled WGS sequence"/>
</dbReference>
<evidence type="ECO:0000313" key="2">
    <source>
        <dbReference type="EMBL" id="MBB5055292.1"/>
    </source>
</evidence>
<dbReference type="EMBL" id="JACHIJ010000015">
    <property type="protein sequence ID" value="MBB5055292.1"/>
    <property type="molecule type" value="Genomic_DNA"/>
</dbReference>
<dbReference type="InterPro" id="IPR021322">
    <property type="entry name" value="DUF2924"/>
</dbReference>
<evidence type="ECO:0008006" key="4">
    <source>
        <dbReference type="Google" id="ProtNLM"/>
    </source>
</evidence>
<protein>
    <recommendedName>
        <fullName evidence="4">DUF2924 domain-containing protein</fullName>
    </recommendedName>
</protein>
<dbReference type="Pfam" id="PF11149">
    <property type="entry name" value="DUF2924"/>
    <property type="match status" value="1"/>
</dbReference>
<sequence>MQNHISAEIEQAIDQELERLPSALIKDLRNRWKELFASDPPKVFGPDLLRRAIAQQIQERAYGGLNPSAQRELSQIIKLYNNKTGDQPELRRRIKPGAIVVREWKGTTHRVTVLSKGFYYNEQTYQSLSEVARAITGTRWNGPKFFGLRKPEPLKTASVSNKGAAKPHRDRGRSLSLSAASRPEAGHER</sequence>
<organism evidence="2 3">
    <name type="scientific">Afipia massiliensis</name>
    <dbReference type="NCBI Taxonomy" id="211460"/>
    <lineage>
        <taxon>Bacteria</taxon>
        <taxon>Pseudomonadati</taxon>
        <taxon>Pseudomonadota</taxon>
        <taxon>Alphaproteobacteria</taxon>
        <taxon>Hyphomicrobiales</taxon>
        <taxon>Nitrobacteraceae</taxon>
        <taxon>Afipia</taxon>
    </lineage>
</organism>
<feature type="region of interest" description="Disordered" evidence="1">
    <location>
        <begin position="146"/>
        <end position="189"/>
    </location>
</feature>
<comment type="caution">
    <text evidence="2">The sequence shown here is derived from an EMBL/GenBank/DDBJ whole genome shotgun (WGS) entry which is preliminary data.</text>
</comment>
<dbReference type="AlphaFoldDB" id="A0A840N8Z8"/>